<dbReference type="AlphaFoldDB" id="A0A6B0UWI3"/>
<feature type="region of interest" description="Disordered" evidence="1">
    <location>
        <begin position="77"/>
        <end position="156"/>
    </location>
</feature>
<feature type="signal peptide" evidence="2">
    <location>
        <begin position="1"/>
        <end position="20"/>
    </location>
</feature>
<feature type="chain" id="PRO_5025416360" evidence="2">
    <location>
        <begin position="21"/>
        <end position="156"/>
    </location>
</feature>
<protein>
    <submittedName>
        <fullName evidence="3">Putative secreted protein</fullName>
    </submittedName>
</protein>
<evidence type="ECO:0000313" key="3">
    <source>
        <dbReference type="EMBL" id="MXU94055.1"/>
    </source>
</evidence>
<evidence type="ECO:0000256" key="2">
    <source>
        <dbReference type="SAM" id="SignalP"/>
    </source>
</evidence>
<evidence type="ECO:0000256" key="1">
    <source>
        <dbReference type="SAM" id="MobiDB-lite"/>
    </source>
</evidence>
<name>A0A6B0UWI3_IXORI</name>
<accession>A0A6B0UWI3</accession>
<proteinExistence type="predicted"/>
<dbReference type="EMBL" id="GIFC01011972">
    <property type="protein sequence ID" value="MXU94055.1"/>
    <property type="molecule type" value="Transcribed_RNA"/>
</dbReference>
<keyword evidence="2" id="KW-0732">Signal</keyword>
<reference evidence="3" key="1">
    <citation type="submission" date="2019-12" db="EMBL/GenBank/DDBJ databases">
        <title>An insight into the sialome of adult female Ixodes ricinus ticks feeding for 6 days.</title>
        <authorList>
            <person name="Perner J."/>
            <person name="Ribeiro J.M.C."/>
        </authorList>
    </citation>
    <scope>NUCLEOTIDE SEQUENCE</scope>
    <source>
        <strain evidence="3">Semi-engorged</strain>
        <tissue evidence="3">Salivary glands</tissue>
    </source>
</reference>
<feature type="compositionally biased region" description="Basic and acidic residues" evidence="1">
    <location>
        <begin position="83"/>
        <end position="108"/>
    </location>
</feature>
<sequence length="156" mass="16473">MVTALGGPLLLLVESNAASAQVSIIELADGILHVRVVGELHHSFVRSDLVGICIGHFPRLSHVILQVLCPGCGGVFATPSSRTQRERTHSDFCIETRASETAPQRDHQSGAPQTSPSSTPFHPPPPPPSSSSSSSRATPRERFPSFFPSCGGGTPL</sequence>
<organism evidence="3">
    <name type="scientific">Ixodes ricinus</name>
    <name type="common">Common tick</name>
    <name type="synonym">Acarus ricinus</name>
    <dbReference type="NCBI Taxonomy" id="34613"/>
    <lineage>
        <taxon>Eukaryota</taxon>
        <taxon>Metazoa</taxon>
        <taxon>Ecdysozoa</taxon>
        <taxon>Arthropoda</taxon>
        <taxon>Chelicerata</taxon>
        <taxon>Arachnida</taxon>
        <taxon>Acari</taxon>
        <taxon>Parasitiformes</taxon>
        <taxon>Ixodida</taxon>
        <taxon>Ixodoidea</taxon>
        <taxon>Ixodidae</taxon>
        <taxon>Ixodinae</taxon>
        <taxon>Ixodes</taxon>
    </lineage>
</organism>